<dbReference type="InterPro" id="IPR006311">
    <property type="entry name" value="TAT_signal"/>
</dbReference>
<keyword evidence="3" id="KW-0732">Signal</keyword>
<dbReference type="EMBL" id="JBBJCI010000365">
    <property type="protein sequence ID" value="KAK7232876.1"/>
    <property type="molecule type" value="Genomic_DNA"/>
</dbReference>
<dbReference type="PROSITE" id="PS51318">
    <property type="entry name" value="TAT"/>
    <property type="match status" value="1"/>
</dbReference>
<dbReference type="Proteomes" id="UP001363151">
    <property type="component" value="Unassembled WGS sequence"/>
</dbReference>
<organism evidence="4 5">
    <name type="scientific">Aureococcus anophagefferens</name>
    <name type="common">Harmful bloom alga</name>
    <dbReference type="NCBI Taxonomy" id="44056"/>
    <lineage>
        <taxon>Eukaryota</taxon>
        <taxon>Sar</taxon>
        <taxon>Stramenopiles</taxon>
        <taxon>Ochrophyta</taxon>
        <taxon>Pelagophyceae</taxon>
        <taxon>Pelagomonadales</taxon>
        <taxon>Pelagomonadaceae</taxon>
        <taxon>Aureococcus</taxon>
    </lineage>
</organism>
<dbReference type="PANTHER" id="PTHR47580">
    <property type="entry name" value="PHOSPHOGLYCERATE MUTASE FAMILY PROTEIN"/>
    <property type="match status" value="1"/>
</dbReference>
<evidence type="ECO:0000313" key="5">
    <source>
        <dbReference type="Proteomes" id="UP001363151"/>
    </source>
</evidence>
<feature type="signal peptide" evidence="3">
    <location>
        <begin position="1"/>
        <end position="16"/>
    </location>
</feature>
<feature type="coiled-coil region" evidence="1">
    <location>
        <begin position="333"/>
        <end position="379"/>
    </location>
</feature>
<feature type="region of interest" description="Disordered" evidence="2">
    <location>
        <begin position="476"/>
        <end position="532"/>
    </location>
</feature>
<reference evidence="4 5" key="1">
    <citation type="submission" date="2024-03" db="EMBL/GenBank/DDBJ databases">
        <title>Aureococcus anophagefferens CCMP1851 and Kratosvirus quantuckense: Draft genome of a second virus-susceptible host strain in the model system.</title>
        <authorList>
            <person name="Chase E."/>
            <person name="Truchon A.R."/>
            <person name="Schepens W."/>
            <person name="Wilhelm S.W."/>
        </authorList>
    </citation>
    <scope>NUCLEOTIDE SEQUENCE [LARGE SCALE GENOMIC DNA]</scope>
    <source>
        <strain evidence="4 5">CCMP1851</strain>
    </source>
</reference>
<accession>A0ABR1FL68</accession>
<evidence type="ECO:0000256" key="2">
    <source>
        <dbReference type="SAM" id="MobiDB-lite"/>
    </source>
</evidence>
<dbReference type="Gene3D" id="3.40.50.1240">
    <property type="entry name" value="Phosphoglycerate mutase-like"/>
    <property type="match status" value="1"/>
</dbReference>
<sequence length="566" mass="60528">MRGLLVACACLHGTAALSLPSRRHFLVGGGASAVAGPAAAKTDAAALVPAEAEAAPSTGLTGLLLLPPVAPLRNRYHWVRSGEDAMELAGQITTNSAFKLSVANSLTDAGVAEARAAARSLRAAGVENPLIWYCTGRSSSQTADVIAGELGVSGDRLNPEYVMLDARGFGVHEGEPTASIAALHELYDGRSRYLKPVEGEDGSYAESVECVYARIRSVLSNVETSRCGEDVVVVAPGADMATIAKAMLYGTDLRDHFRGPPVSPGAVVHFGDMAATAKPWATTRASTDPGLAWADRERKALTVAREDRKKAARDLRLAADDVDHAVRGAKGRAATARQKAADAAERREAADARVLASAQEEALKEAERAARERRAEDARVLAAAKEEALVARRSEERAARDAADREKRERQRVLYAAKQKADDEKKAAQRAVYAARQREQRERQALSKEGEGLAFLEEEGLYALGGVVERMVPSAKEAAHKQRVRDEAAARAEREQRDEDRRRAAEAAAGGEAGALRRRRAEAALPDADGGPCDPLDDLCNAVYANERDDSWLYDIQGILAASEDD</sequence>
<proteinExistence type="predicted"/>
<evidence type="ECO:0000313" key="4">
    <source>
        <dbReference type="EMBL" id="KAK7232876.1"/>
    </source>
</evidence>
<keyword evidence="1" id="KW-0175">Coiled coil</keyword>
<dbReference type="SUPFAM" id="SSF53254">
    <property type="entry name" value="Phosphoglycerate mutase-like"/>
    <property type="match status" value="1"/>
</dbReference>
<protein>
    <submittedName>
        <fullName evidence="4">Phosphoglycerate mutase</fullName>
    </submittedName>
</protein>
<keyword evidence="5" id="KW-1185">Reference proteome</keyword>
<gene>
    <name evidence="4" type="ORF">SO694_00036060</name>
</gene>
<dbReference type="InterPro" id="IPR029033">
    <property type="entry name" value="His_PPase_superfam"/>
</dbReference>
<feature type="compositionally biased region" description="Basic and acidic residues" evidence="2">
    <location>
        <begin position="477"/>
        <end position="505"/>
    </location>
</feature>
<name>A0ABR1FL68_AURAN</name>
<feature type="chain" id="PRO_5045318999" evidence="3">
    <location>
        <begin position="17"/>
        <end position="566"/>
    </location>
</feature>
<comment type="caution">
    <text evidence="4">The sequence shown here is derived from an EMBL/GenBank/DDBJ whole genome shotgun (WGS) entry which is preliminary data.</text>
</comment>
<evidence type="ECO:0000256" key="1">
    <source>
        <dbReference type="SAM" id="Coils"/>
    </source>
</evidence>
<feature type="region of interest" description="Disordered" evidence="2">
    <location>
        <begin position="391"/>
        <end position="411"/>
    </location>
</feature>
<dbReference type="PANTHER" id="PTHR47580:SF1">
    <property type="entry name" value="PHOSPHOGLYCERATE MUTASE FAMILY PROTEIN"/>
    <property type="match status" value="1"/>
</dbReference>
<evidence type="ECO:0000256" key="3">
    <source>
        <dbReference type="SAM" id="SignalP"/>
    </source>
</evidence>